<evidence type="ECO:0000313" key="2">
    <source>
        <dbReference type="Proteomes" id="UP000499080"/>
    </source>
</evidence>
<name>A0A4Y2UZG2_ARAVE</name>
<accession>A0A4Y2UZG2</accession>
<keyword evidence="2" id="KW-1185">Reference proteome</keyword>
<dbReference type="AlphaFoldDB" id="A0A4Y2UZG2"/>
<organism evidence="1 2">
    <name type="scientific">Araneus ventricosus</name>
    <name type="common">Orbweaver spider</name>
    <name type="synonym">Epeira ventricosa</name>
    <dbReference type="NCBI Taxonomy" id="182803"/>
    <lineage>
        <taxon>Eukaryota</taxon>
        <taxon>Metazoa</taxon>
        <taxon>Ecdysozoa</taxon>
        <taxon>Arthropoda</taxon>
        <taxon>Chelicerata</taxon>
        <taxon>Arachnida</taxon>
        <taxon>Araneae</taxon>
        <taxon>Araneomorphae</taxon>
        <taxon>Entelegynae</taxon>
        <taxon>Araneoidea</taxon>
        <taxon>Araneidae</taxon>
        <taxon>Araneus</taxon>
    </lineage>
</organism>
<proteinExistence type="predicted"/>
<dbReference type="Proteomes" id="UP000499080">
    <property type="component" value="Unassembled WGS sequence"/>
</dbReference>
<sequence>MEVVACGVPPTPYPTNHKIVGCEIRRNRSRLQCCLDIAISSFMSTYFIRGLCHKVDAPRYSLGVKGKPQYFSDGRSVRIDE</sequence>
<protein>
    <submittedName>
        <fullName evidence="1">Uncharacterized protein</fullName>
    </submittedName>
</protein>
<evidence type="ECO:0000313" key="1">
    <source>
        <dbReference type="EMBL" id="GBO17030.1"/>
    </source>
</evidence>
<dbReference type="EMBL" id="BGPR01040839">
    <property type="protein sequence ID" value="GBO17030.1"/>
    <property type="molecule type" value="Genomic_DNA"/>
</dbReference>
<gene>
    <name evidence="1" type="ORF">AVEN_80577_1</name>
</gene>
<comment type="caution">
    <text evidence="1">The sequence shown here is derived from an EMBL/GenBank/DDBJ whole genome shotgun (WGS) entry which is preliminary data.</text>
</comment>
<reference evidence="1 2" key="1">
    <citation type="journal article" date="2019" name="Sci. Rep.">
        <title>Orb-weaving spider Araneus ventricosus genome elucidates the spidroin gene catalogue.</title>
        <authorList>
            <person name="Kono N."/>
            <person name="Nakamura H."/>
            <person name="Ohtoshi R."/>
            <person name="Moran D.A.P."/>
            <person name="Shinohara A."/>
            <person name="Yoshida Y."/>
            <person name="Fujiwara M."/>
            <person name="Mori M."/>
            <person name="Tomita M."/>
            <person name="Arakawa K."/>
        </authorList>
    </citation>
    <scope>NUCLEOTIDE SEQUENCE [LARGE SCALE GENOMIC DNA]</scope>
</reference>